<dbReference type="EMBL" id="BMDC01000001">
    <property type="protein sequence ID" value="GGH61976.1"/>
    <property type="molecule type" value="Genomic_DNA"/>
</dbReference>
<comment type="caution">
    <text evidence="2">The sequence shown here is derived from an EMBL/GenBank/DDBJ whole genome shotgun (WGS) entry which is preliminary data.</text>
</comment>
<feature type="region of interest" description="Disordered" evidence="1">
    <location>
        <begin position="59"/>
        <end position="86"/>
    </location>
</feature>
<name>A0A917IT46_9MICC</name>
<proteinExistence type="predicted"/>
<dbReference type="Proteomes" id="UP000600171">
    <property type="component" value="Unassembled WGS sequence"/>
</dbReference>
<sequence length="86" mass="8953">MEAVPVREAGSQQLQPWEAIGKRRGGEVVVMGKLLRVGGMRRCYPLAYTPGGYIWKGGGGHGPHAGQGTVTEQPPHCREGTAGGGG</sequence>
<dbReference type="AlphaFoldDB" id="A0A917IT46"/>
<reference evidence="2 3" key="1">
    <citation type="journal article" date="2014" name="Int. J. Syst. Evol. Microbiol.">
        <title>Complete genome sequence of Corynebacterium casei LMG S-19264T (=DSM 44701T), isolated from a smear-ripened cheese.</title>
        <authorList>
            <consortium name="US DOE Joint Genome Institute (JGI-PGF)"/>
            <person name="Walter F."/>
            <person name="Albersmeier A."/>
            <person name="Kalinowski J."/>
            <person name="Ruckert C."/>
        </authorList>
    </citation>
    <scope>NUCLEOTIDE SEQUENCE [LARGE SCALE GENOMIC DNA]</scope>
    <source>
        <strain evidence="2 3">CCM 8669</strain>
    </source>
</reference>
<gene>
    <name evidence="2" type="ORF">GCM10007359_11730</name>
</gene>
<keyword evidence="3" id="KW-1185">Reference proteome</keyword>
<evidence type="ECO:0000256" key="1">
    <source>
        <dbReference type="SAM" id="MobiDB-lite"/>
    </source>
</evidence>
<evidence type="ECO:0000313" key="3">
    <source>
        <dbReference type="Proteomes" id="UP000600171"/>
    </source>
</evidence>
<evidence type="ECO:0000313" key="2">
    <source>
        <dbReference type="EMBL" id="GGH61976.1"/>
    </source>
</evidence>
<organism evidence="2 3">
    <name type="scientific">Rothia aerolata</name>
    <dbReference type="NCBI Taxonomy" id="1812262"/>
    <lineage>
        <taxon>Bacteria</taxon>
        <taxon>Bacillati</taxon>
        <taxon>Actinomycetota</taxon>
        <taxon>Actinomycetes</taxon>
        <taxon>Micrococcales</taxon>
        <taxon>Micrococcaceae</taxon>
        <taxon>Rothia</taxon>
    </lineage>
</organism>
<protein>
    <submittedName>
        <fullName evidence="2">Uncharacterized protein</fullName>
    </submittedName>
</protein>
<accession>A0A917IT46</accession>